<dbReference type="PIRSF" id="PIRSF000445">
    <property type="entry name" value="4pyrrol_synth_GluRdtase"/>
    <property type="match status" value="1"/>
</dbReference>
<comment type="similarity">
    <text evidence="2 8 9">Belongs to the glutamyl-tRNA reductase family.</text>
</comment>
<dbReference type="Pfam" id="PF00745">
    <property type="entry name" value="GlutR_dimer"/>
    <property type="match status" value="1"/>
</dbReference>
<sequence>MNLLVVGVSHRTAGVSLLERLAVTADQTPQLLTRLLAQEYVGEALVLSTCNRVEVYAAVSAFHGGLADIGAVLAERAGCSVADLAPHLYVNYDVDAVGHAFRVAAGLDSMVVGEAQILGQLRDAYAVAIEHGTAGRLLHELTQQALRVGKRAHAETEIDRAGQSVVTAALRLGLSSLYGEQTETFPPDASADALVIGAGAMGALALATLRRAGAGRLYVANRSAGRAERLAAGYEAETVPFDELGSALARVDLVVCATASPEPVLTTELIAAARRPGAGTRPLLVLDLAVPRDVAPGVGDLPGVIVVDMETLGLAADRRAGEAADVIGVAEDVVLPEGQRLGLPADTDVRAAEAIVADEVEAFRTWQRSADVAPTVAALRARADEVVVAELGRLRQRRPDLTDDQRSDVARTVHRIVQRLLHEPSVRVRQLAAEPGGEAYAVALRALFDLEVPQDIDPVGACEVTVPGPEES</sequence>
<dbReference type="Gene3D" id="3.40.50.720">
    <property type="entry name" value="NAD(P)-binding Rossmann-like Domain"/>
    <property type="match status" value="1"/>
</dbReference>
<comment type="miscellaneous">
    <text evidence="8">During catalysis, the active site Cys acts as a nucleophile attacking the alpha-carbonyl group of tRNA-bound glutamate with the formation of a thioester intermediate between enzyme and glutamate, and the concomitant release of tRNA(Glu). The thioester intermediate is finally reduced by direct hydride transfer from NADPH, to form the product GSA.</text>
</comment>
<feature type="binding site" evidence="8">
    <location>
        <begin position="49"/>
        <end position="52"/>
    </location>
    <ligand>
        <name>substrate</name>
    </ligand>
</feature>
<feature type="active site" description="Nucleophile" evidence="8">
    <location>
        <position position="50"/>
    </location>
</feature>
<feature type="binding site" evidence="8">
    <location>
        <position position="120"/>
    </location>
    <ligand>
        <name>substrate</name>
    </ligand>
</feature>
<dbReference type="SUPFAM" id="SSF69742">
    <property type="entry name" value="Glutamyl tRNA-reductase catalytic, N-terminal domain"/>
    <property type="match status" value="1"/>
</dbReference>
<evidence type="ECO:0000256" key="3">
    <source>
        <dbReference type="ARBA" id="ARBA00012970"/>
    </source>
</evidence>
<keyword evidence="14" id="KW-1185">Reference proteome</keyword>
<evidence type="ECO:0000256" key="4">
    <source>
        <dbReference type="ARBA" id="ARBA00022857"/>
    </source>
</evidence>
<dbReference type="InterPro" id="IPR015895">
    <property type="entry name" value="4pyrrol_synth_GluRdtase_N"/>
</dbReference>
<feature type="site" description="Important for activity" evidence="8">
    <location>
        <position position="99"/>
    </location>
</feature>
<keyword evidence="5 8" id="KW-0560">Oxidoreductase</keyword>
<evidence type="ECO:0000313" key="14">
    <source>
        <dbReference type="Proteomes" id="UP000722989"/>
    </source>
</evidence>
<evidence type="ECO:0000259" key="11">
    <source>
        <dbReference type="Pfam" id="PF01488"/>
    </source>
</evidence>
<feature type="domain" description="Quinate/shikimate 5-dehydrogenase/glutamyl-tRNA reductase" evidence="11">
    <location>
        <begin position="189"/>
        <end position="312"/>
    </location>
</feature>
<comment type="subunit">
    <text evidence="8">Homodimer.</text>
</comment>
<protein>
    <recommendedName>
        <fullName evidence="3 8">Glutamyl-tRNA reductase</fullName>
        <shortName evidence="8">GluTR</shortName>
        <ecNumber evidence="3 8">1.2.1.70</ecNumber>
    </recommendedName>
</protein>
<dbReference type="Gene3D" id="3.30.460.30">
    <property type="entry name" value="Glutamyl-tRNA reductase, N-terminal domain"/>
    <property type="match status" value="1"/>
</dbReference>
<organism evidence="13 14">
    <name type="scientific">Planosporangium thailandense</name>
    <dbReference type="NCBI Taxonomy" id="765197"/>
    <lineage>
        <taxon>Bacteria</taxon>
        <taxon>Bacillati</taxon>
        <taxon>Actinomycetota</taxon>
        <taxon>Actinomycetes</taxon>
        <taxon>Micromonosporales</taxon>
        <taxon>Micromonosporaceae</taxon>
        <taxon>Planosporangium</taxon>
    </lineage>
</organism>
<evidence type="ECO:0000259" key="12">
    <source>
        <dbReference type="Pfam" id="PF05201"/>
    </source>
</evidence>
<dbReference type="GO" id="GO:0008883">
    <property type="term" value="F:glutamyl-tRNA reductase activity"/>
    <property type="evidence" value="ECO:0007669"/>
    <property type="project" value="UniProtKB-EC"/>
</dbReference>
<comment type="pathway">
    <text evidence="1 8 9">Porphyrin-containing compound metabolism; protoporphyrin-IX biosynthesis; 5-aminolevulinate from L-glutamyl-tRNA(Glu): step 1/2.</text>
</comment>
<feature type="domain" description="Glutamyl-tRNA reductase N-terminal" evidence="12">
    <location>
        <begin position="6"/>
        <end position="156"/>
    </location>
</feature>
<dbReference type="EMBL" id="JAATVY010000003">
    <property type="protein sequence ID" value="NJC69329.1"/>
    <property type="molecule type" value="Genomic_DNA"/>
</dbReference>
<dbReference type="InterPro" id="IPR036343">
    <property type="entry name" value="GluRdtase_N_sf"/>
</dbReference>
<dbReference type="RefSeq" id="WP_167924216.1">
    <property type="nucleotide sequence ID" value="NZ_JAATVY010000003.1"/>
</dbReference>
<evidence type="ECO:0000256" key="7">
    <source>
        <dbReference type="ARBA" id="ARBA00047464"/>
    </source>
</evidence>
<dbReference type="NCBIfam" id="NF000744">
    <property type="entry name" value="PRK00045.1-3"/>
    <property type="match status" value="1"/>
</dbReference>
<evidence type="ECO:0000259" key="10">
    <source>
        <dbReference type="Pfam" id="PF00745"/>
    </source>
</evidence>
<gene>
    <name evidence="8" type="primary">hemA</name>
    <name evidence="13" type="ORF">HC031_06285</name>
</gene>
<dbReference type="PROSITE" id="PS00747">
    <property type="entry name" value="GLUTR"/>
    <property type="match status" value="1"/>
</dbReference>
<reference evidence="13 14" key="1">
    <citation type="submission" date="2020-03" db="EMBL/GenBank/DDBJ databases">
        <title>WGS of the type strain of Planosporangium spp.</title>
        <authorList>
            <person name="Thawai C."/>
        </authorList>
    </citation>
    <scope>NUCLEOTIDE SEQUENCE [LARGE SCALE GENOMIC DNA]</scope>
    <source>
        <strain evidence="13 14">TBRC 5610</strain>
    </source>
</reference>
<feature type="domain" description="Tetrapyrrole biosynthesis glutamyl-tRNA reductase dimerisation" evidence="10">
    <location>
        <begin position="351"/>
        <end position="450"/>
    </location>
</feature>
<dbReference type="EC" id="1.2.1.70" evidence="3 8"/>
<evidence type="ECO:0000256" key="2">
    <source>
        <dbReference type="ARBA" id="ARBA00005916"/>
    </source>
</evidence>
<dbReference type="Proteomes" id="UP000722989">
    <property type="component" value="Unassembled WGS sequence"/>
</dbReference>
<comment type="function">
    <text evidence="8">Catalyzes the NADPH-dependent reduction of glutamyl-tRNA(Glu) to glutamate 1-semialdehyde (GSA).</text>
</comment>
<evidence type="ECO:0000256" key="6">
    <source>
        <dbReference type="ARBA" id="ARBA00023244"/>
    </source>
</evidence>
<feature type="binding site" evidence="8">
    <location>
        <position position="109"/>
    </location>
    <ligand>
        <name>substrate</name>
    </ligand>
</feature>
<comment type="domain">
    <text evidence="8">Possesses an unusual extended V-shaped dimeric structure with each monomer consisting of three distinct domains arranged along a curved 'spinal' alpha-helix. The N-terminal catalytic domain specifically recognizes the glutamate moiety of the substrate. The second domain is the NADPH-binding domain, and the third C-terminal domain is responsible for dimerization.</text>
</comment>
<dbReference type="InterPro" id="IPR006151">
    <property type="entry name" value="Shikm_DH/Glu-tRNA_Rdtase"/>
</dbReference>
<evidence type="ECO:0000256" key="5">
    <source>
        <dbReference type="ARBA" id="ARBA00023002"/>
    </source>
</evidence>
<comment type="catalytic activity">
    <reaction evidence="7 8 9">
        <text>(S)-4-amino-5-oxopentanoate + tRNA(Glu) + NADP(+) = L-glutamyl-tRNA(Glu) + NADPH + H(+)</text>
        <dbReference type="Rhea" id="RHEA:12344"/>
        <dbReference type="Rhea" id="RHEA-COMP:9663"/>
        <dbReference type="Rhea" id="RHEA-COMP:9680"/>
        <dbReference type="ChEBI" id="CHEBI:15378"/>
        <dbReference type="ChEBI" id="CHEBI:57501"/>
        <dbReference type="ChEBI" id="CHEBI:57783"/>
        <dbReference type="ChEBI" id="CHEBI:58349"/>
        <dbReference type="ChEBI" id="CHEBI:78442"/>
        <dbReference type="ChEBI" id="CHEBI:78520"/>
        <dbReference type="EC" id="1.2.1.70"/>
    </reaction>
</comment>
<accession>A0ABX0XTJ9</accession>
<name>A0ABX0XTJ9_9ACTN</name>
<feature type="binding site" evidence="8">
    <location>
        <begin position="114"/>
        <end position="116"/>
    </location>
    <ligand>
        <name>substrate</name>
    </ligand>
</feature>
<dbReference type="InterPro" id="IPR015896">
    <property type="entry name" value="4pyrrol_synth_GluRdtase_dimer"/>
</dbReference>
<dbReference type="InterPro" id="IPR018214">
    <property type="entry name" value="GluRdtase_CS"/>
</dbReference>
<dbReference type="PANTHER" id="PTHR43013:SF1">
    <property type="entry name" value="GLUTAMYL-TRNA REDUCTASE"/>
    <property type="match status" value="1"/>
</dbReference>
<dbReference type="InterPro" id="IPR036291">
    <property type="entry name" value="NAD(P)-bd_dom_sf"/>
</dbReference>
<feature type="binding site" evidence="8">
    <location>
        <begin position="197"/>
        <end position="202"/>
    </location>
    <ligand>
        <name>NADP(+)</name>
        <dbReference type="ChEBI" id="CHEBI:58349"/>
    </ligand>
</feature>
<evidence type="ECO:0000256" key="8">
    <source>
        <dbReference type="HAMAP-Rule" id="MF_00087"/>
    </source>
</evidence>
<evidence type="ECO:0000313" key="13">
    <source>
        <dbReference type="EMBL" id="NJC69329.1"/>
    </source>
</evidence>
<dbReference type="SUPFAM" id="SSF69075">
    <property type="entry name" value="Glutamyl tRNA-reductase dimerization domain"/>
    <property type="match status" value="1"/>
</dbReference>
<dbReference type="PANTHER" id="PTHR43013">
    <property type="entry name" value="GLUTAMYL-TRNA REDUCTASE"/>
    <property type="match status" value="1"/>
</dbReference>
<evidence type="ECO:0000256" key="9">
    <source>
        <dbReference type="RuleBase" id="RU000584"/>
    </source>
</evidence>
<keyword evidence="6 8" id="KW-0627">Porphyrin biosynthesis</keyword>
<proteinExistence type="inferred from homology"/>
<comment type="caution">
    <text evidence="13">The sequence shown here is derived from an EMBL/GenBank/DDBJ whole genome shotgun (WGS) entry which is preliminary data.</text>
</comment>
<dbReference type="Pfam" id="PF05201">
    <property type="entry name" value="GlutR_N"/>
    <property type="match status" value="1"/>
</dbReference>
<dbReference type="HAMAP" id="MF_00087">
    <property type="entry name" value="Glu_tRNA_reductase"/>
    <property type="match status" value="1"/>
</dbReference>
<dbReference type="InterPro" id="IPR000343">
    <property type="entry name" value="4pyrrol_synth_GluRdtase"/>
</dbReference>
<dbReference type="CDD" id="cd05213">
    <property type="entry name" value="NAD_bind_Glutamyl_tRNA_reduct"/>
    <property type="match status" value="1"/>
</dbReference>
<dbReference type="SUPFAM" id="SSF51735">
    <property type="entry name" value="NAD(P)-binding Rossmann-fold domains"/>
    <property type="match status" value="1"/>
</dbReference>
<evidence type="ECO:0000256" key="1">
    <source>
        <dbReference type="ARBA" id="ARBA00005059"/>
    </source>
</evidence>
<dbReference type="NCBIfam" id="TIGR01035">
    <property type="entry name" value="hemA"/>
    <property type="match status" value="1"/>
</dbReference>
<dbReference type="Pfam" id="PF01488">
    <property type="entry name" value="Shikimate_DH"/>
    <property type="match status" value="1"/>
</dbReference>
<dbReference type="InterPro" id="IPR036453">
    <property type="entry name" value="GluRdtase_dimer_dom_sf"/>
</dbReference>
<keyword evidence="4 8" id="KW-0521">NADP</keyword>